<comment type="similarity">
    <text evidence="1">Belongs to the tryptophan dimethylallyltransferase family.</text>
</comment>
<dbReference type="PIRSF" id="PIRSF000509">
    <property type="entry name" value="Trp_DMAT"/>
    <property type="match status" value="1"/>
</dbReference>
<dbReference type="InterPro" id="IPR017795">
    <property type="entry name" value="ABBA_NscD-like"/>
</dbReference>
<proteinExistence type="inferred from homology"/>
<evidence type="ECO:0000256" key="1">
    <source>
        <dbReference type="ARBA" id="ARBA00010209"/>
    </source>
</evidence>
<dbReference type="InterPro" id="IPR012148">
    <property type="entry name" value="ABBA_DMATS-like"/>
</dbReference>
<sequence>MTVTTQKPTWGEGKAPYTLLNRFCLFSTPHGQEWWNKTGRLLSKILEAAHYSPERQYEALLFYSQVLIPRLGPYPASFRSAITRSGLPLEFSINYQQNSAASHVVRIGLEPVAEASGTPEDPYNQKPIIELLETLDKLSPPGFNSRLFHHFLKAHTLSEQESQDLGVEARPGTILTSQAAFGFDLQPDTVSVKGYTFPGLKTQVSKQDFGSIINKSLVPLKESLGPFPAFDLVNEYMKVTDGYSQFAFWSFDCAEDSKARLKLYSAHNSVVWSKIEEIWTLGGRVNTPVVQKGLSYLRELWLLTGISEGDRAFTGGFDDGKDATPTPMVWNYEMRVGESWPLTKFYFPVHGESDERIIRGLAKFLVHIGLVDDGNNLERVIQDFFPNLELSKTSRLTSWISFAYTERTGVYLSVYYHSSEDYPWSEELKA</sequence>
<feature type="binding site" evidence="3">
    <location>
        <position position="262"/>
    </location>
    <ligand>
        <name>dimethylallyl diphosphate</name>
        <dbReference type="ChEBI" id="CHEBI:57623"/>
    </ligand>
</feature>
<accession>A0A9W9GWS4</accession>
<name>A0A9W9GWS4_9EURO</name>
<dbReference type="GO" id="GO:0016765">
    <property type="term" value="F:transferase activity, transferring alkyl or aryl (other than methyl) groups"/>
    <property type="evidence" value="ECO:0007669"/>
    <property type="project" value="InterPro"/>
</dbReference>
<dbReference type="InterPro" id="IPR033964">
    <property type="entry name" value="ABBA"/>
</dbReference>
<keyword evidence="2" id="KW-0808">Transferase</keyword>
<dbReference type="SFLD" id="SFLDG01162">
    <property type="entry name" value="I"/>
    <property type="match status" value="1"/>
</dbReference>
<feature type="binding site" evidence="3">
    <location>
        <position position="195"/>
    </location>
    <ligand>
        <name>dimethylallyl diphosphate</name>
        <dbReference type="ChEBI" id="CHEBI:57623"/>
    </ligand>
</feature>
<keyword evidence="5" id="KW-1185">Reference proteome</keyword>
<protein>
    <submittedName>
        <fullName evidence="4">Uncharacterized protein</fullName>
    </submittedName>
</protein>
<dbReference type="Proteomes" id="UP001149079">
    <property type="component" value="Unassembled WGS sequence"/>
</dbReference>
<feature type="binding site" evidence="3">
    <location>
        <position position="264"/>
    </location>
    <ligand>
        <name>dimethylallyl diphosphate</name>
        <dbReference type="ChEBI" id="CHEBI:57623"/>
    </ligand>
</feature>
<evidence type="ECO:0000256" key="3">
    <source>
        <dbReference type="PIRSR" id="PIRSR000509-1"/>
    </source>
</evidence>
<dbReference type="GeneID" id="81406642"/>
<feature type="binding site" evidence="3">
    <location>
        <position position="90"/>
    </location>
    <ligand>
        <name>L-tryptophan</name>
        <dbReference type="ChEBI" id="CHEBI:57912"/>
    </ligand>
</feature>
<dbReference type="PANTHER" id="PTHR40627:SF3">
    <property type="entry name" value="PRENYLTRANSFERASE ASQH2-RELATED"/>
    <property type="match status" value="1"/>
</dbReference>
<dbReference type="CDD" id="cd13929">
    <property type="entry name" value="PT-DMATS_CymD"/>
    <property type="match status" value="1"/>
</dbReference>
<feature type="binding site" evidence="3">
    <location>
        <position position="260"/>
    </location>
    <ligand>
        <name>dimethylallyl diphosphate</name>
        <dbReference type="ChEBI" id="CHEBI:57623"/>
    </ligand>
</feature>
<dbReference type="OrthoDB" id="5392033at2759"/>
<feature type="binding site" evidence="3">
    <location>
        <position position="106"/>
    </location>
    <ligand>
        <name>dimethylallyl diphosphate</name>
        <dbReference type="ChEBI" id="CHEBI:57623"/>
    </ligand>
</feature>
<dbReference type="RefSeq" id="XP_056521068.1">
    <property type="nucleotide sequence ID" value="XM_056667472.1"/>
</dbReference>
<dbReference type="AlphaFoldDB" id="A0A9W9GWS4"/>
<feature type="binding site" evidence="3">
    <location>
        <position position="415"/>
    </location>
    <ligand>
        <name>dimethylallyl diphosphate</name>
        <dbReference type="ChEBI" id="CHEBI:57623"/>
    </ligand>
</feature>
<organism evidence="4 5">
    <name type="scientific">Penicillium bovifimosum</name>
    <dbReference type="NCBI Taxonomy" id="126998"/>
    <lineage>
        <taxon>Eukaryota</taxon>
        <taxon>Fungi</taxon>
        <taxon>Dikarya</taxon>
        <taxon>Ascomycota</taxon>
        <taxon>Pezizomycotina</taxon>
        <taxon>Eurotiomycetes</taxon>
        <taxon>Eurotiomycetidae</taxon>
        <taxon>Eurotiales</taxon>
        <taxon>Aspergillaceae</taxon>
        <taxon>Penicillium</taxon>
    </lineage>
</organism>
<reference evidence="4" key="2">
    <citation type="journal article" date="2023" name="IMA Fungus">
        <title>Comparative genomic study of the Penicillium genus elucidates a diverse pangenome and 15 lateral gene transfer events.</title>
        <authorList>
            <person name="Petersen C."/>
            <person name="Sorensen T."/>
            <person name="Nielsen M.R."/>
            <person name="Sondergaard T.E."/>
            <person name="Sorensen J.L."/>
            <person name="Fitzpatrick D.A."/>
            <person name="Frisvad J.C."/>
            <person name="Nielsen K.L."/>
        </authorList>
    </citation>
    <scope>NUCLEOTIDE SEQUENCE</scope>
    <source>
        <strain evidence="4">IBT 22155</strain>
    </source>
</reference>
<gene>
    <name evidence="4" type="ORF">N7515_006728</name>
</gene>
<feature type="binding site" evidence="3">
    <location>
        <position position="193"/>
    </location>
    <ligand>
        <name>dimethylallyl diphosphate</name>
        <dbReference type="ChEBI" id="CHEBI:57623"/>
    </ligand>
</feature>
<dbReference type="Pfam" id="PF11991">
    <property type="entry name" value="Trp_DMAT"/>
    <property type="match status" value="1"/>
</dbReference>
<evidence type="ECO:0000313" key="5">
    <source>
        <dbReference type="Proteomes" id="UP001149079"/>
    </source>
</evidence>
<evidence type="ECO:0000313" key="4">
    <source>
        <dbReference type="EMBL" id="KAJ5130689.1"/>
    </source>
</evidence>
<dbReference type="GO" id="GO:0009820">
    <property type="term" value="P:alkaloid metabolic process"/>
    <property type="evidence" value="ECO:0007669"/>
    <property type="project" value="InterPro"/>
</dbReference>
<feature type="binding site" evidence="3">
    <location>
        <position position="411"/>
    </location>
    <ligand>
        <name>dimethylallyl diphosphate</name>
        <dbReference type="ChEBI" id="CHEBI:57623"/>
    </ligand>
</feature>
<dbReference type="EMBL" id="JAPQKL010000005">
    <property type="protein sequence ID" value="KAJ5130689.1"/>
    <property type="molecule type" value="Genomic_DNA"/>
</dbReference>
<reference evidence="4" key="1">
    <citation type="submission" date="2022-11" db="EMBL/GenBank/DDBJ databases">
        <authorList>
            <person name="Petersen C."/>
        </authorList>
    </citation>
    <scope>NUCLEOTIDE SEQUENCE</scope>
    <source>
        <strain evidence="4">IBT 22155</strain>
    </source>
</reference>
<dbReference type="PANTHER" id="PTHR40627">
    <property type="entry name" value="INDOLE PRENYLTRANSFERASE TDIB-RELATED"/>
    <property type="match status" value="1"/>
</dbReference>
<feature type="binding site" evidence="3">
    <location>
        <position position="346"/>
    </location>
    <ligand>
        <name>dimethylallyl diphosphate</name>
        <dbReference type="ChEBI" id="CHEBI:57623"/>
    </ligand>
</feature>
<evidence type="ECO:0000256" key="2">
    <source>
        <dbReference type="ARBA" id="ARBA00022679"/>
    </source>
</evidence>
<dbReference type="SFLD" id="SFLDS00036">
    <property type="entry name" value="Aromatic_Prenyltransferase"/>
    <property type="match status" value="1"/>
</dbReference>
<comment type="caution">
    <text evidence="4">The sequence shown here is derived from an EMBL/GenBank/DDBJ whole genome shotgun (WGS) entry which is preliminary data.</text>
</comment>
<dbReference type="NCBIfam" id="TIGR03429">
    <property type="entry name" value="arom_pren_DMATS"/>
    <property type="match status" value="1"/>
</dbReference>